<protein>
    <submittedName>
        <fullName evidence="1">Uncharacterized protein</fullName>
    </submittedName>
</protein>
<reference evidence="2" key="1">
    <citation type="journal article" date="2023" name="Nat. Plants">
        <title>Single-cell RNA sequencing provides a high-resolution roadmap for understanding the multicellular compartmentation of specialized metabolism.</title>
        <authorList>
            <person name="Sun S."/>
            <person name="Shen X."/>
            <person name="Li Y."/>
            <person name="Li Y."/>
            <person name="Wang S."/>
            <person name="Li R."/>
            <person name="Zhang H."/>
            <person name="Shen G."/>
            <person name="Guo B."/>
            <person name="Wei J."/>
            <person name="Xu J."/>
            <person name="St-Pierre B."/>
            <person name="Chen S."/>
            <person name="Sun C."/>
        </authorList>
    </citation>
    <scope>NUCLEOTIDE SEQUENCE [LARGE SCALE GENOMIC DNA]</scope>
</reference>
<evidence type="ECO:0000313" key="1">
    <source>
        <dbReference type="EMBL" id="KAI5648148.1"/>
    </source>
</evidence>
<sequence length="261" mass="28720">MGLLKFDLEKAATSDDNSDICSQVASNISVQEPYLLAPRVIVSDSSQVTDLSTPISSGPFELDLSLSFKSKTDELAGKDSIGISVSSTSESSNEPTTQTTATAAPRVFPCNFCQRKFYSSQALGGHQNAHKRERTLAKRAMRMGIFSERYANLASLPLHGSSFRSLIKTHSSMHPGFAPSGRPLYFRTNARFEQGYLTQPIYVEEEPELLWPGSFRQVAADRDNSQPSFILTGSSNSNLNFLEVNPSLEKDELTPDLTLRL</sequence>
<dbReference type="EMBL" id="CM044708">
    <property type="protein sequence ID" value="KAI5648148.1"/>
    <property type="molecule type" value="Genomic_DNA"/>
</dbReference>
<comment type="caution">
    <text evidence="1">The sequence shown here is derived from an EMBL/GenBank/DDBJ whole genome shotgun (WGS) entry which is preliminary data.</text>
</comment>
<proteinExistence type="predicted"/>
<dbReference type="Proteomes" id="UP001060085">
    <property type="component" value="Linkage Group LG08"/>
</dbReference>
<name>A0ACB9ZL29_CATRO</name>
<gene>
    <name evidence="1" type="ORF">M9H77_34153</name>
</gene>
<organism evidence="1 2">
    <name type="scientific">Catharanthus roseus</name>
    <name type="common">Madagascar periwinkle</name>
    <name type="synonym">Vinca rosea</name>
    <dbReference type="NCBI Taxonomy" id="4058"/>
    <lineage>
        <taxon>Eukaryota</taxon>
        <taxon>Viridiplantae</taxon>
        <taxon>Streptophyta</taxon>
        <taxon>Embryophyta</taxon>
        <taxon>Tracheophyta</taxon>
        <taxon>Spermatophyta</taxon>
        <taxon>Magnoliopsida</taxon>
        <taxon>eudicotyledons</taxon>
        <taxon>Gunneridae</taxon>
        <taxon>Pentapetalae</taxon>
        <taxon>asterids</taxon>
        <taxon>lamiids</taxon>
        <taxon>Gentianales</taxon>
        <taxon>Apocynaceae</taxon>
        <taxon>Rauvolfioideae</taxon>
        <taxon>Vinceae</taxon>
        <taxon>Catharanthinae</taxon>
        <taxon>Catharanthus</taxon>
    </lineage>
</organism>
<accession>A0ACB9ZL29</accession>
<keyword evidence="2" id="KW-1185">Reference proteome</keyword>
<evidence type="ECO:0000313" key="2">
    <source>
        <dbReference type="Proteomes" id="UP001060085"/>
    </source>
</evidence>